<keyword evidence="5 8" id="KW-0812">Transmembrane</keyword>
<proteinExistence type="inferred from homology"/>
<feature type="transmembrane region" description="Helical" evidence="8">
    <location>
        <begin position="231"/>
        <end position="264"/>
    </location>
</feature>
<evidence type="ECO:0000256" key="6">
    <source>
        <dbReference type="ARBA" id="ARBA00022989"/>
    </source>
</evidence>
<accession>A0ABQ2LEI0</accession>
<dbReference type="InterPro" id="IPR000522">
    <property type="entry name" value="ABC_transptr_permease_BtuC"/>
</dbReference>
<feature type="transmembrane region" description="Helical" evidence="8">
    <location>
        <begin position="113"/>
        <end position="133"/>
    </location>
</feature>
<protein>
    <submittedName>
        <fullName evidence="9">ABC transporter permease</fullName>
    </submittedName>
</protein>
<dbReference type="Pfam" id="PF01032">
    <property type="entry name" value="FecCD"/>
    <property type="match status" value="1"/>
</dbReference>
<feature type="transmembrane region" description="Helical" evidence="8">
    <location>
        <begin position="88"/>
        <end position="107"/>
    </location>
</feature>
<keyword evidence="10" id="KW-1185">Reference proteome</keyword>
<evidence type="ECO:0000256" key="7">
    <source>
        <dbReference type="ARBA" id="ARBA00023136"/>
    </source>
</evidence>
<organism evidence="9 10">
    <name type="scientific">Iodidimonas muriae</name>
    <dbReference type="NCBI Taxonomy" id="261467"/>
    <lineage>
        <taxon>Bacteria</taxon>
        <taxon>Pseudomonadati</taxon>
        <taxon>Pseudomonadota</taxon>
        <taxon>Alphaproteobacteria</taxon>
        <taxon>Iodidimonadales</taxon>
        <taxon>Iodidimonadaceae</taxon>
        <taxon>Iodidimonas</taxon>
    </lineage>
</organism>
<feature type="transmembrane region" description="Helical" evidence="8">
    <location>
        <begin position="140"/>
        <end position="162"/>
    </location>
</feature>
<keyword evidence="3" id="KW-0813">Transport</keyword>
<dbReference type="CDD" id="cd06550">
    <property type="entry name" value="TM_ABC_iron-siderophores_like"/>
    <property type="match status" value="1"/>
</dbReference>
<keyword evidence="7 8" id="KW-0472">Membrane</keyword>
<dbReference type="InterPro" id="IPR037294">
    <property type="entry name" value="ABC_BtuC-like"/>
</dbReference>
<evidence type="ECO:0000313" key="10">
    <source>
        <dbReference type="Proteomes" id="UP000602381"/>
    </source>
</evidence>
<evidence type="ECO:0000256" key="8">
    <source>
        <dbReference type="SAM" id="Phobius"/>
    </source>
</evidence>
<dbReference type="RefSeq" id="WP_150005480.1">
    <property type="nucleotide sequence ID" value="NZ_BMOV01000007.1"/>
</dbReference>
<evidence type="ECO:0000256" key="3">
    <source>
        <dbReference type="ARBA" id="ARBA00022448"/>
    </source>
</evidence>
<evidence type="ECO:0000256" key="4">
    <source>
        <dbReference type="ARBA" id="ARBA00022475"/>
    </source>
</evidence>
<dbReference type="EMBL" id="BMOV01000007">
    <property type="protein sequence ID" value="GGO14060.1"/>
    <property type="molecule type" value="Genomic_DNA"/>
</dbReference>
<dbReference type="PANTHER" id="PTHR30472:SF25">
    <property type="entry name" value="ABC TRANSPORTER PERMEASE PROTEIN MJ0876-RELATED"/>
    <property type="match status" value="1"/>
</dbReference>
<dbReference type="Proteomes" id="UP000602381">
    <property type="component" value="Unassembled WGS sequence"/>
</dbReference>
<dbReference type="SUPFAM" id="SSF81345">
    <property type="entry name" value="ABC transporter involved in vitamin B12 uptake, BtuC"/>
    <property type="match status" value="1"/>
</dbReference>
<sequence length="329" mass="33237">MTGYARLLWVLMVLVLVLSGVSLSLGPAKIGFAEAFHALGAGEDSMEAAILWQIRLPRLLLGLLVGGSLGLSGAALQGLLRNPLAEPGIIGVSASAGFGAVLALYFSAAGMTLSVPFSAMAGAGVATALLILLASRDASVLTLILAGVAINSLAGALTALALNLSPNPFALADMVHWLMGSFADRSLEDVALAAPFILLGMALLLLSGPGLRALVLGEETAASLGIGLLKLRLLVTIGAALCVGAGVAVSGAIGFVGLVVPHLLRPLVGHDPARLLLPSALAGAVLLVAADSLVRILPGGTELKLGVVTALIGAPAFLHMVWTTRRQMR</sequence>
<keyword evidence="4" id="KW-1003">Cell membrane</keyword>
<dbReference type="PANTHER" id="PTHR30472">
    <property type="entry name" value="FERRIC ENTEROBACTIN TRANSPORT SYSTEM PERMEASE PROTEIN"/>
    <property type="match status" value="1"/>
</dbReference>
<name>A0ABQ2LEI0_9PROT</name>
<evidence type="ECO:0000256" key="5">
    <source>
        <dbReference type="ARBA" id="ARBA00022692"/>
    </source>
</evidence>
<comment type="subcellular location">
    <subcellularLocation>
        <location evidence="1">Cell membrane</location>
        <topology evidence="1">Multi-pass membrane protein</topology>
    </subcellularLocation>
</comment>
<feature type="transmembrane region" description="Helical" evidence="8">
    <location>
        <begin position="303"/>
        <end position="322"/>
    </location>
</feature>
<comment type="similarity">
    <text evidence="2">Belongs to the binding-protein-dependent transport system permease family. FecCD subfamily.</text>
</comment>
<reference evidence="10" key="1">
    <citation type="journal article" date="2019" name="Int. J. Syst. Evol. Microbiol.">
        <title>The Global Catalogue of Microorganisms (GCM) 10K type strain sequencing project: providing services to taxonomists for standard genome sequencing and annotation.</title>
        <authorList>
            <consortium name="The Broad Institute Genomics Platform"/>
            <consortium name="The Broad Institute Genome Sequencing Center for Infectious Disease"/>
            <person name="Wu L."/>
            <person name="Ma J."/>
        </authorList>
    </citation>
    <scope>NUCLEOTIDE SEQUENCE [LARGE SCALE GENOMIC DNA]</scope>
    <source>
        <strain evidence="10">JCM 17843</strain>
    </source>
</reference>
<feature type="transmembrane region" description="Helical" evidence="8">
    <location>
        <begin position="190"/>
        <end position="211"/>
    </location>
</feature>
<feature type="transmembrane region" description="Helical" evidence="8">
    <location>
        <begin position="59"/>
        <end position="76"/>
    </location>
</feature>
<dbReference type="Gene3D" id="1.10.3470.10">
    <property type="entry name" value="ABC transporter involved in vitamin B12 uptake, BtuC"/>
    <property type="match status" value="1"/>
</dbReference>
<evidence type="ECO:0000313" key="9">
    <source>
        <dbReference type="EMBL" id="GGO14060.1"/>
    </source>
</evidence>
<comment type="caution">
    <text evidence="9">The sequence shown here is derived from an EMBL/GenBank/DDBJ whole genome shotgun (WGS) entry which is preliminary data.</text>
</comment>
<evidence type="ECO:0000256" key="2">
    <source>
        <dbReference type="ARBA" id="ARBA00007935"/>
    </source>
</evidence>
<gene>
    <name evidence="9" type="ORF">GCM10007972_20800</name>
</gene>
<keyword evidence="6 8" id="KW-1133">Transmembrane helix</keyword>
<evidence type="ECO:0000256" key="1">
    <source>
        <dbReference type="ARBA" id="ARBA00004651"/>
    </source>
</evidence>